<dbReference type="SMART" id="SM00271">
    <property type="entry name" value="DnaJ"/>
    <property type="match status" value="1"/>
</dbReference>
<dbReference type="InterPro" id="IPR003582">
    <property type="entry name" value="ShKT_dom"/>
</dbReference>
<organism evidence="6 7">
    <name type="scientific">Stephanodiscus triporus</name>
    <dbReference type="NCBI Taxonomy" id="2934178"/>
    <lineage>
        <taxon>Eukaryota</taxon>
        <taxon>Sar</taxon>
        <taxon>Stramenopiles</taxon>
        <taxon>Ochrophyta</taxon>
        <taxon>Bacillariophyta</taxon>
        <taxon>Coscinodiscophyceae</taxon>
        <taxon>Thalassiosirophycidae</taxon>
        <taxon>Stephanodiscales</taxon>
        <taxon>Stephanodiscaceae</taxon>
        <taxon>Stephanodiscus</taxon>
    </lineage>
</organism>
<dbReference type="InterPro" id="IPR051100">
    <property type="entry name" value="DnaJ_subfamily_B/C"/>
</dbReference>
<dbReference type="SMART" id="SM00254">
    <property type="entry name" value="ShKT"/>
    <property type="match status" value="1"/>
</dbReference>
<feature type="transmembrane region" description="Helical" evidence="2">
    <location>
        <begin position="610"/>
        <end position="633"/>
    </location>
</feature>
<feature type="transmembrane region" description="Helical" evidence="2">
    <location>
        <begin position="579"/>
        <end position="598"/>
    </location>
</feature>
<evidence type="ECO:0000259" key="5">
    <source>
        <dbReference type="PROSITE" id="PS51670"/>
    </source>
</evidence>
<proteinExistence type="predicted"/>
<dbReference type="PANTHER" id="PTHR43908:SF3">
    <property type="entry name" value="AT29763P-RELATED"/>
    <property type="match status" value="1"/>
</dbReference>
<keyword evidence="2" id="KW-1133">Transmembrane helix</keyword>
<dbReference type="EMBL" id="JALLAZ020000724">
    <property type="protein sequence ID" value="KAL3788486.1"/>
    <property type="molecule type" value="Genomic_DNA"/>
</dbReference>
<dbReference type="AlphaFoldDB" id="A0ABD3PL65"/>
<dbReference type="InterPro" id="IPR036869">
    <property type="entry name" value="J_dom_sf"/>
</dbReference>
<feature type="transmembrane region" description="Helical" evidence="2">
    <location>
        <begin position="653"/>
        <end position="671"/>
    </location>
</feature>
<dbReference type="Pfam" id="PF00226">
    <property type="entry name" value="DnaJ"/>
    <property type="match status" value="1"/>
</dbReference>
<dbReference type="SUPFAM" id="SSF46565">
    <property type="entry name" value="Chaperone J-domain"/>
    <property type="match status" value="1"/>
</dbReference>
<accession>A0ABD3PL65</accession>
<evidence type="ECO:0000256" key="1">
    <source>
        <dbReference type="SAM" id="MobiDB-lite"/>
    </source>
</evidence>
<feature type="transmembrane region" description="Helical" evidence="2">
    <location>
        <begin position="531"/>
        <end position="552"/>
    </location>
</feature>
<feature type="chain" id="PRO_5044800395" description="J domain-containing protein" evidence="3">
    <location>
        <begin position="23"/>
        <end position="749"/>
    </location>
</feature>
<dbReference type="PANTHER" id="PTHR43908">
    <property type="entry name" value="AT29763P-RELATED"/>
    <property type="match status" value="1"/>
</dbReference>
<evidence type="ECO:0008006" key="8">
    <source>
        <dbReference type="Google" id="ProtNLM"/>
    </source>
</evidence>
<dbReference type="PROSITE" id="PS51670">
    <property type="entry name" value="SHKT"/>
    <property type="match status" value="1"/>
</dbReference>
<evidence type="ECO:0000256" key="2">
    <source>
        <dbReference type="SAM" id="Phobius"/>
    </source>
</evidence>
<feature type="transmembrane region" description="Helical" evidence="2">
    <location>
        <begin position="691"/>
        <end position="710"/>
    </location>
</feature>
<protein>
    <recommendedName>
        <fullName evidence="8">J domain-containing protein</fullName>
    </recommendedName>
</protein>
<gene>
    <name evidence="6" type="ORF">ACHAW5_002545</name>
</gene>
<feature type="transmembrane region" description="Helical" evidence="2">
    <location>
        <begin position="473"/>
        <end position="491"/>
    </location>
</feature>
<feature type="region of interest" description="Disordered" evidence="1">
    <location>
        <begin position="103"/>
        <end position="139"/>
    </location>
</feature>
<evidence type="ECO:0000313" key="6">
    <source>
        <dbReference type="EMBL" id="KAL3788486.1"/>
    </source>
</evidence>
<dbReference type="InterPro" id="IPR018253">
    <property type="entry name" value="DnaJ_domain_CS"/>
</dbReference>
<dbReference type="Gene3D" id="1.10.287.110">
    <property type="entry name" value="DnaJ domain"/>
    <property type="match status" value="1"/>
</dbReference>
<dbReference type="PRINTS" id="PR00625">
    <property type="entry name" value="JDOMAIN"/>
</dbReference>
<feature type="domain" description="J" evidence="4">
    <location>
        <begin position="41"/>
        <end position="105"/>
    </location>
</feature>
<evidence type="ECO:0000259" key="4">
    <source>
        <dbReference type="PROSITE" id="PS50076"/>
    </source>
</evidence>
<name>A0ABD3PL65_9STRA</name>
<dbReference type="InterPro" id="IPR001623">
    <property type="entry name" value="DnaJ_domain"/>
</dbReference>
<evidence type="ECO:0000313" key="7">
    <source>
        <dbReference type="Proteomes" id="UP001530315"/>
    </source>
</evidence>
<feature type="domain" description="ShKT" evidence="5">
    <location>
        <begin position="385"/>
        <end position="425"/>
    </location>
</feature>
<feature type="signal peptide" evidence="3">
    <location>
        <begin position="1"/>
        <end position="22"/>
    </location>
</feature>
<reference evidence="6 7" key="1">
    <citation type="submission" date="2024-10" db="EMBL/GenBank/DDBJ databases">
        <title>Updated reference genomes for cyclostephanoid diatoms.</title>
        <authorList>
            <person name="Roberts W.R."/>
            <person name="Alverson A.J."/>
        </authorList>
    </citation>
    <scope>NUCLEOTIDE SEQUENCE [LARGE SCALE GENOMIC DNA]</scope>
    <source>
        <strain evidence="6 7">AJA276-08</strain>
    </source>
</reference>
<sequence>MTILGASFFVVVIASLYTSTVAARTNDFFNNKPGPGIKHEDPYKVLGVKRTATGDDVQKAYRQRARETHPDKNSSPDANYEFRRVAAAFEILGDPLSRKRYDAKYNQDAQRRRRFREQERQREEMRRRKTEAERRERQRRQMDLIHRARATQGRMAKFTTMEEFAKTMLDSSRKTYKTNCLMMFVSNKSAEKMGEDVYHFPYPFAGEVGQYNSYSNLLQVAKASTIRFNSQTDLTRLFSAKSNSNVPHIIFARKGDTLNNFNVFIPPRQKRGIEGDAHNEFKKWVESLHFIQATVANLHSLPVDLFIIRNGHVIHRDHSLTPGYQQSYLSLHAGDRLFAFDTRLDKFPGATRNNEKIGNTKGVLLLDAVVATSSDNFYEIKKRRCYDLSTQCHDWIVTTLGMNTGQCNLNPEFMHHICPFSCGVCSEWFTSDVFYLTFHRPIHSFPKILRSGVHAGRTLVHDIGNISRFRKNAAAAFFAFGLLLAFSVILFRSAAVAAARSGTTSHSRPNERPNEKSKIDLISDLNQRLNLALDSILILMTATMFATITWMTTTPAEVLPAWLRGFRGDLIGVSRFSDIFIILLTCGVIAGVYIRSLIRCIQSRDLDAEGLMFFSFTILSLVGAMLTVLSVVMTYNTLLLVQWRHLWRYHKNAASVVVIIGVFAGVSFVSVHRLSKPLRKELESFITRLSFPAVLSYVMILAAVGSLAFWDPHFKADLMHVLQLSTNAAFVFVVFGLVTGHFLSNFYCK</sequence>
<keyword evidence="2" id="KW-0472">Membrane</keyword>
<dbReference type="GO" id="GO:0005783">
    <property type="term" value="C:endoplasmic reticulum"/>
    <property type="evidence" value="ECO:0007669"/>
    <property type="project" value="UniProtKB-ARBA"/>
</dbReference>
<dbReference type="PROSITE" id="PS50076">
    <property type="entry name" value="DNAJ_2"/>
    <property type="match status" value="1"/>
</dbReference>
<dbReference type="Proteomes" id="UP001530315">
    <property type="component" value="Unassembled WGS sequence"/>
</dbReference>
<evidence type="ECO:0000256" key="3">
    <source>
        <dbReference type="SAM" id="SignalP"/>
    </source>
</evidence>
<keyword evidence="7" id="KW-1185">Reference proteome</keyword>
<keyword evidence="3" id="KW-0732">Signal</keyword>
<dbReference type="PROSITE" id="PS00636">
    <property type="entry name" value="DNAJ_1"/>
    <property type="match status" value="1"/>
</dbReference>
<feature type="transmembrane region" description="Helical" evidence="2">
    <location>
        <begin position="730"/>
        <end position="748"/>
    </location>
</feature>
<keyword evidence="2" id="KW-0812">Transmembrane</keyword>
<dbReference type="CDD" id="cd06257">
    <property type="entry name" value="DnaJ"/>
    <property type="match status" value="1"/>
</dbReference>
<feature type="compositionally biased region" description="Basic and acidic residues" evidence="1">
    <location>
        <begin position="116"/>
        <end position="139"/>
    </location>
</feature>
<comment type="caution">
    <text evidence="6">The sequence shown here is derived from an EMBL/GenBank/DDBJ whole genome shotgun (WGS) entry which is preliminary data.</text>
</comment>